<name>A0A5B9QVE7_9BACT</name>
<reference evidence="2 3" key="1">
    <citation type="submission" date="2019-08" db="EMBL/GenBank/DDBJ databases">
        <title>Deep-cultivation of Planctomycetes and their phenomic and genomic characterization uncovers novel biology.</title>
        <authorList>
            <person name="Wiegand S."/>
            <person name="Jogler M."/>
            <person name="Boedeker C."/>
            <person name="Pinto D."/>
            <person name="Vollmers J."/>
            <person name="Rivas-Marin E."/>
            <person name="Kohn T."/>
            <person name="Peeters S.H."/>
            <person name="Heuer A."/>
            <person name="Rast P."/>
            <person name="Oberbeckmann S."/>
            <person name="Bunk B."/>
            <person name="Jeske O."/>
            <person name="Meyerdierks A."/>
            <person name="Storesund J.E."/>
            <person name="Kallscheuer N."/>
            <person name="Luecker S."/>
            <person name="Lage O.M."/>
            <person name="Pohl T."/>
            <person name="Merkel B.J."/>
            <person name="Hornburger P."/>
            <person name="Mueller R.-W."/>
            <person name="Bruemmer F."/>
            <person name="Labrenz M."/>
            <person name="Spormann A.M."/>
            <person name="Op den Camp H."/>
            <person name="Overmann J."/>
            <person name="Amann R."/>
            <person name="Jetten M.S.M."/>
            <person name="Mascher T."/>
            <person name="Medema M.H."/>
            <person name="Devos D.P."/>
            <person name="Kaster A.-K."/>
            <person name="Ovreas L."/>
            <person name="Rohde M."/>
            <person name="Galperin M.Y."/>
            <person name="Jogler C."/>
        </authorList>
    </citation>
    <scope>NUCLEOTIDE SEQUENCE [LARGE SCALE GENOMIC DNA]</scope>
    <source>
        <strain evidence="2 3">UC8</strain>
    </source>
</reference>
<evidence type="ECO:0000313" key="2">
    <source>
        <dbReference type="EMBL" id="QEG43018.1"/>
    </source>
</evidence>
<protein>
    <submittedName>
        <fullName evidence="2">TadE-like protein</fullName>
    </submittedName>
</protein>
<evidence type="ECO:0000259" key="1">
    <source>
        <dbReference type="Pfam" id="PF07811"/>
    </source>
</evidence>
<dbReference type="KEGG" id="rul:UC8_50610"/>
<dbReference type="EMBL" id="CP042914">
    <property type="protein sequence ID" value="QEG43018.1"/>
    <property type="molecule type" value="Genomic_DNA"/>
</dbReference>
<evidence type="ECO:0000313" key="3">
    <source>
        <dbReference type="Proteomes" id="UP000325286"/>
    </source>
</evidence>
<dbReference type="Pfam" id="PF07811">
    <property type="entry name" value="TadE"/>
    <property type="match status" value="1"/>
</dbReference>
<dbReference type="InterPro" id="IPR012495">
    <property type="entry name" value="TadE-like_dom"/>
</dbReference>
<sequence>MEFAVILPPMILILLVSLEITHGFTVQHALQEAAMNGCRIYTLGDKTQADAEAMIERSLDEAGISGYTIRYDPPVKADIVADLQPVTVTVTVPYSEVGVGVQWFLAGSDLSAAITLPVDSPPPSDESDDDD</sequence>
<dbReference type="AlphaFoldDB" id="A0A5B9QVE7"/>
<gene>
    <name evidence="2" type="ORF">UC8_50610</name>
</gene>
<keyword evidence="3" id="KW-1185">Reference proteome</keyword>
<dbReference type="Proteomes" id="UP000325286">
    <property type="component" value="Chromosome"/>
</dbReference>
<feature type="domain" description="TadE-like" evidence="1">
    <location>
        <begin position="2"/>
        <end position="39"/>
    </location>
</feature>
<proteinExistence type="predicted"/>
<accession>A0A5B9QVE7</accession>
<organism evidence="2 3">
    <name type="scientific">Roseimaritima ulvae</name>
    <dbReference type="NCBI Taxonomy" id="980254"/>
    <lineage>
        <taxon>Bacteria</taxon>
        <taxon>Pseudomonadati</taxon>
        <taxon>Planctomycetota</taxon>
        <taxon>Planctomycetia</taxon>
        <taxon>Pirellulales</taxon>
        <taxon>Pirellulaceae</taxon>
        <taxon>Roseimaritima</taxon>
    </lineage>
</organism>